<dbReference type="KEGG" id="dph:EHF33_19115"/>
<evidence type="ECO:0000313" key="5">
    <source>
        <dbReference type="EMBL" id="AZI45141.1"/>
    </source>
</evidence>
<dbReference type="Proteomes" id="UP000276417">
    <property type="component" value="Plasmid unnamed2"/>
</dbReference>
<dbReference type="EMBL" id="CP034186">
    <property type="protein sequence ID" value="AZI45141.1"/>
    <property type="molecule type" value="Genomic_DNA"/>
</dbReference>
<keyword evidence="5" id="KW-0614">Plasmid</keyword>
<dbReference type="OrthoDB" id="61919at2"/>
<feature type="domain" description="Transposase Helix-turn-helix" evidence="4">
    <location>
        <begin position="39"/>
        <end position="86"/>
    </location>
</feature>
<evidence type="ECO:0000256" key="2">
    <source>
        <dbReference type="ARBA" id="ARBA00022723"/>
    </source>
</evidence>
<gene>
    <name evidence="5" type="ORF">EHF33_19115</name>
</gene>
<sequence length="280" mass="32538">MNRKQSRRRTGVHPETFAEMEAVLIEREERKKKSGRPAALSLAEQLLMTLKFWREYRTFAHLGNDWGVHEATVHRTVERVEAALIASPQVQMPKKRVFQEAQIVYSIVAVGASEVPCERPKKVCRPDRLPFCTRQQRRWYSGKKKQHTLKFQLLICTVTQRILGTATSAGAVHELKLFRQSGVRFPHDTAVIGDAGYQGLWLRHRRAITTQKATRASPLCTQQRQENRELAYTRQGMEHVIRRMEVFRVLKGVYRHRRRRFALRVQLIAALCNLTRACQS</sequence>
<dbReference type="Pfam" id="PF13359">
    <property type="entry name" value="DDE_Tnp_4"/>
    <property type="match status" value="1"/>
</dbReference>
<feature type="domain" description="DDE Tnp4" evidence="3">
    <location>
        <begin position="113"/>
        <end position="273"/>
    </location>
</feature>
<proteinExistence type="predicted"/>
<evidence type="ECO:0000259" key="3">
    <source>
        <dbReference type="Pfam" id="PF13359"/>
    </source>
</evidence>
<protein>
    <submittedName>
        <fullName evidence="5">IS5/IS1182 family transposase</fullName>
    </submittedName>
</protein>
<evidence type="ECO:0000313" key="6">
    <source>
        <dbReference type="Proteomes" id="UP000276417"/>
    </source>
</evidence>
<accession>A0A3G8YTW6</accession>
<reference evidence="5 6" key="1">
    <citation type="submission" date="2018-11" db="EMBL/GenBank/DDBJ databases">
        <title>Deinococcus shelandsis sp. nov., isolated from South Shetland Islands soil of Antarctica.</title>
        <authorList>
            <person name="Tian J."/>
        </authorList>
    </citation>
    <scope>NUCLEOTIDE SEQUENCE [LARGE SCALE GENOMIC DNA]</scope>
    <source>
        <strain evidence="5 6">S14-83T</strain>
        <plasmid evidence="5 6">unnamed2</plasmid>
    </source>
</reference>
<keyword evidence="6" id="KW-1185">Reference proteome</keyword>
<dbReference type="InterPro" id="IPR027805">
    <property type="entry name" value="Transposase_HTH_dom"/>
</dbReference>
<dbReference type="GO" id="GO:0046872">
    <property type="term" value="F:metal ion binding"/>
    <property type="evidence" value="ECO:0007669"/>
    <property type="project" value="UniProtKB-KW"/>
</dbReference>
<name>A0A3G8YTW6_9DEIO</name>
<dbReference type="AlphaFoldDB" id="A0A3G8YTW6"/>
<organism evidence="5 6">
    <name type="scientific">Deinococcus psychrotolerans</name>
    <dbReference type="NCBI Taxonomy" id="2489213"/>
    <lineage>
        <taxon>Bacteria</taxon>
        <taxon>Thermotogati</taxon>
        <taxon>Deinococcota</taxon>
        <taxon>Deinococci</taxon>
        <taxon>Deinococcales</taxon>
        <taxon>Deinococcaceae</taxon>
        <taxon>Deinococcus</taxon>
    </lineage>
</organism>
<dbReference type="Pfam" id="PF13613">
    <property type="entry name" value="HTH_Tnp_4"/>
    <property type="match status" value="1"/>
</dbReference>
<evidence type="ECO:0000256" key="1">
    <source>
        <dbReference type="ARBA" id="ARBA00001968"/>
    </source>
</evidence>
<evidence type="ECO:0000259" key="4">
    <source>
        <dbReference type="Pfam" id="PF13613"/>
    </source>
</evidence>
<geneLocation type="plasmid" evidence="5 6">
    <name>unnamed2</name>
</geneLocation>
<keyword evidence="2" id="KW-0479">Metal-binding</keyword>
<comment type="cofactor">
    <cofactor evidence="1">
        <name>a divalent metal cation</name>
        <dbReference type="ChEBI" id="CHEBI:60240"/>
    </cofactor>
</comment>
<dbReference type="InterPro" id="IPR027806">
    <property type="entry name" value="HARBI1_dom"/>
</dbReference>